<dbReference type="EMBL" id="GGEC01070719">
    <property type="protein sequence ID" value="MBX51203.1"/>
    <property type="molecule type" value="Transcribed_RNA"/>
</dbReference>
<name>A0A2P2P984_RHIMU</name>
<accession>A0A2P2P984</accession>
<protein>
    <submittedName>
        <fullName evidence="1">Uncharacterized protein</fullName>
    </submittedName>
</protein>
<organism evidence="1">
    <name type="scientific">Rhizophora mucronata</name>
    <name type="common">Asiatic mangrove</name>
    <dbReference type="NCBI Taxonomy" id="61149"/>
    <lineage>
        <taxon>Eukaryota</taxon>
        <taxon>Viridiplantae</taxon>
        <taxon>Streptophyta</taxon>
        <taxon>Embryophyta</taxon>
        <taxon>Tracheophyta</taxon>
        <taxon>Spermatophyta</taxon>
        <taxon>Magnoliopsida</taxon>
        <taxon>eudicotyledons</taxon>
        <taxon>Gunneridae</taxon>
        <taxon>Pentapetalae</taxon>
        <taxon>rosids</taxon>
        <taxon>fabids</taxon>
        <taxon>Malpighiales</taxon>
        <taxon>Rhizophoraceae</taxon>
        <taxon>Rhizophora</taxon>
    </lineage>
</organism>
<reference evidence="1" key="1">
    <citation type="submission" date="2018-02" db="EMBL/GenBank/DDBJ databases">
        <title>Rhizophora mucronata_Transcriptome.</title>
        <authorList>
            <person name="Meera S.P."/>
            <person name="Sreeshan A."/>
            <person name="Augustine A."/>
        </authorList>
    </citation>
    <scope>NUCLEOTIDE SEQUENCE</scope>
    <source>
        <tissue evidence="1">Leaf</tissue>
    </source>
</reference>
<sequence>MSFSDSSNFWCAHTS</sequence>
<evidence type="ECO:0000313" key="1">
    <source>
        <dbReference type="EMBL" id="MBX51203.1"/>
    </source>
</evidence>
<proteinExistence type="predicted"/>